<gene>
    <name evidence="3" type="ORF">Mco01_09200</name>
</gene>
<reference evidence="3 4" key="1">
    <citation type="submission" date="2021-01" db="EMBL/GenBank/DDBJ databases">
        <title>Whole genome shotgun sequence of Microbispora corallina NBRC 16416.</title>
        <authorList>
            <person name="Komaki H."/>
            <person name="Tamura T."/>
        </authorList>
    </citation>
    <scope>NUCLEOTIDE SEQUENCE [LARGE SCALE GENOMIC DNA]</scope>
    <source>
        <strain evidence="3 4">NBRC 16416</strain>
    </source>
</reference>
<sequence>MSPGDYGTKAVPSYVAAEAETTPLPKITVPEPPPPSGSGKGLGDLPMRVVYRVIAAGVAVAVVGGIGAAVLLGRGDSGSRVTAAGPPPAASAPAGSAATGVPSAGASVDPTVAASTPVTAGAAVDAASAVPSASGAPSSAAATPGPTPSPGTTAMEAALTDPRVPALPASDRKLRKFSGHAAPTRGLIKDKRSGVAFARFSKLWKLAKASPFASRQVLPKVKGSSYQGMLVSCPVPIPVQDSLRDTAFLAARWTLNHHPSGATVTWTASQKIKAGKRDGWLLGYTVHYVVKGKKRTSNAVVALVDARGKKPALVFVTIPDSQRNRWHDINVVVASVKAL</sequence>
<feature type="compositionally biased region" description="Low complexity" evidence="1">
    <location>
        <begin position="133"/>
        <end position="154"/>
    </location>
</feature>
<dbReference type="EMBL" id="BOOC01000003">
    <property type="protein sequence ID" value="GIH37920.1"/>
    <property type="molecule type" value="Genomic_DNA"/>
</dbReference>
<name>A0ABQ4FSW4_9ACTN</name>
<keyword evidence="2" id="KW-1133">Transmembrane helix</keyword>
<organism evidence="3 4">
    <name type="scientific">Microbispora corallina</name>
    <dbReference type="NCBI Taxonomy" id="83302"/>
    <lineage>
        <taxon>Bacteria</taxon>
        <taxon>Bacillati</taxon>
        <taxon>Actinomycetota</taxon>
        <taxon>Actinomycetes</taxon>
        <taxon>Streptosporangiales</taxon>
        <taxon>Streptosporangiaceae</taxon>
        <taxon>Microbispora</taxon>
    </lineage>
</organism>
<keyword evidence="2" id="KW-0812">Transmembrane</keyword>
<evidence type="ECO:0000313" key="3">
    <source>
        <dbReference type="EMBL" id="GIH37920.1"/>
    </source>
</evidence>
<feature type="region of interest" description="Disordered" evidence="1">
    <location>
        <begin position="77"/>
        <end position="111"/>
    </location>
</feature>
<evidence type="ECO:0000256" key="1">
    <source>
        <dbReference type="SAM" id="MobiDB-lite"/>
    </source>
</evidence>
<evidence type="ECO:0000313" key="4">
    <source>
        <dbReference type="Proteomes" id="UP000603904"/>
    </source>
</evidence>
<feature type="compositionally biased region" description="Low complexity" evidence="1">
    <location>
        <begin position="91"/>
        <end position="108"/>
    </location>
</feature>
<accession>A0ABQ4FSW4</accession>
<dbReference type="Proteomes" id="UP000603904">
    <property type="component" value="Unassembled WGS sequence"/>
</dbReference>
<proteinExistence type="predicted"/>
<dbReference type="RefSeq" id="WP_204055629.1">
    <property type="nucleotide sequence ID" value="NZ_BAAAGP010000003.1"/>
</dbReference>
<evidence type="ECO:0000256" key="2">
    <source>
        <dbReference type="SAM" id="Phobius"/>
    </source>
</evidence>
<comment type="caution">
    <text evidence="3">The sequence shown here is derived from an EMBL/GenBank/DDBJ whole genome shotgun (WGS) entry which is preliminary data.</text>
</comment>
<protein>
    <submittedName>
        <fullName evidence="3">Uncharacterized protein</fullName>
    </submittedName>
</protein>
<keyword evidence="2" id="KW-0472">Membrane</keyword>
<feature type="region of interest" description="Disordered" evidence="1">
    <location>
        <begin position="133"/>
        <end position="155"/>
    </location>
</feature>
<keyword evidence="4" id="KW-1185">Reference proteome</keyword>
<feature type="region of interest" description="Disordered" evidence="1">
    <location>
        <begin position="20"/>
        <end position="42"/>
    </location>
</feature>
<feature type="transmembrane region" description="Helical" evidence="2">
    <location>
        <begin position="49"/>
        <end position="72"/>
    </location>
</feature>